<dbReference type="PANTHER" id="PTHR33048:SF18">
    <property type="entry name" value="INTEGRAL MEMBRANE PROTEIN"/>
    <property type="match status" value="1"/>
</dbReference>
<feature type="transmembrane region" description="Helical" evidence="6">
    <location>
        <begin position="99"/>
        <end position="120"/>
    </location>
</feature>
<keyword evidence="2 6" id="KW-0812">Transmembrane</keyword>
<dbReference type="InterPro" id="IPR049326">
    <property type="entry name" value="Rhodopsin_dom_fungi"/>
</dbReference>
<name>A0A6A6S447_9PLEO</name>
<dbReference type="OrthoDB" id="5398388at2759"/>
<evidence type="ECO:0000256" key="3">
    <source>
        <dbReference type="ARBA" id="ARBA00022989"/>
    </source>
</evidence>
<dbReference type="Pfam" id="PF20684">
    <property type="entry name" value="Fung_rhodopsin"/>
    <property type="match status" value="1"/>
</dbReference>
<evidence type="ECO:0000256" key="5">
    <source>
        <dbReference type="ARBA" id="ARBA00038359"/>
    </source>
</evidence>
<keyword evidence="4 6" id="KW-0472">Membrane</keyword>
<evidence type="ECO:0000259" key="7">
    <source>
        <dbReference type="Pfam" id="PF20684"/>
    </source>
</evidence>
<dbReference type="PANTHER" id="PTHR33048">
    <property type="entry name" value="PTH11-LIKE INTEGRAL MEMBRANE PROTEIN (AFU_ORTHOLOGUE AFUA_5G11245)"/>
    <property type="match status" value="1"/>
</dbReference>
<feature type="transmembrane region" description="Helical" evidence="6">
    <location>
        <begin position="210"/>
        <end position="234"/>
    </location>
</feature>
<feature type="transmembrane region" description="Helical" evidence="6">
    <location>
        <begin position="132"/>
        <end position="153"/>
    </location>
</feature>
<feature type="domain" description="Rhodopsin" evidence="7">
    <location>
        <begin position="33"/>
        <end position="279"/>
    </location>
</feature>
<organism evidence="8 9">
    <name type="scientific">Massarina eburnea CBS 473.64</name>
    <dbReference type="NCBI Taxonomy" id="1395130"/>
    <lineage>
        <taxon>Eukaryota</taxon>
        <taxon>Fungi</taxon>
        <taxon>Dikarya</taxon>
        <taxon>Ascomycota</taxon>
        <taxon>Pezizomycotina</taxon>
        <taxon>Dothideomycetes</taxon>
        <taxon>Pleosporomycetidae</taxon>
        <taxon>Pleosporales</taxon>
        <taxon>Massarineae</taxon>
        <taxon>Massarinaceae</taxon>
        <taxon>Massarina</taxon>
    </lineage>
</organism>
<accession>A0A6A6S447</accession>
<comment type="similarity">
    <text evidence="5">Belongs to the SAT4 family.</text>
</comment>
<comment type="subcellular location">
    <subcellularLocation>
        <location evidence="1">Membrane</location>
        <topology evidence="1">Multi-pass membrane protein</topology>
    </subcellularLocation>
</comment>
<dbReference type="GO" id="GO:0016020">
    <property type="term" value="C:membrane"/>
    <property type="evidence" value="ECO:0007669"/>
    <property type="project" value="UniProtKB-SubCell"/>
</dbReference>
<protein>
    <recommendedName>
        <fullName evidence="7">Rhodopsin domain-containing protein</fullName>
    </recommendedName>
</protein>
<evidence type="ECO:0000256" key="6">
    <source>
        <dbReference type="SAM" id="Phobius"/>
    </source>
</evidence>
<evidence type="ECO:0000313" key="8">
    <source>
        <dbReference type="EMBL" id="KAF2641483.1"/>
    </source>
</evidence>
<proteinExistence type="inferred from homology"/>
<keyword evidence="9" id="KW-1185">Reference proteome</keyword>
<feature type="transmembrane region" description="Helical" evidence="6">
    <location>
        <begin position="44"/>
        <end position="64"/>
    </location>
</feature>
<gene>
    <name evidence="8" type="ORF">P280DRAFT_507031</name>
</gene>
<sequence>MATTLLLQPTLFSTALVVVNIVFPVLSTSAVILRFYARKGAGRYMFFADDWLIVATLVFCWANTVNTLVGAGQIGVETAKVDPGTQAKVTARTLWTEGFLLATALALAKIAVLYFYYRIFATKCANTFKFSVWSMYAILIGWWISSVVCQLLVADPINGAYDPTIPFNYRYDYSTWSVCFAAMSLAFDVIILLFPVPVIGKLRMDFRRKISVIGIFWLGAFCCVAAAVRLYFLYIGIYKVTSSTSENPYENVTAGFIWAHVEPNCSIIAACLPTYGTLFHSGRSLSSLFGSVRSIFSISGRSGTNSTGLASIVLEVQRV</sequence>
<dbReference type="Proteomes" id="UP000799753">
    <property type="component" value="Unassembled WGS sequence"/>
</dbReference>
<evidence type="ECO:0000313" key="9">
    <source>
        <dbReference type="Proteomes" id="UP000799753"/>
    </source>
</evidence>
<dbReference type="InterPro" id="IPR052337">
    <property type="entry name" value="SAT4-like"/>
</dbReference>
<evidence type="ECO:0000256" key="4">
    <source>
        <dbReference type="ARBA" id="ARBA00023136"/>
    </source>
</evidence>
<feature type="transmembrane region" description="Helical" evidence="6">
    <location>
        <begin position="173"/>
        <end position="198"/>
    </location>
</feature>
<reference evidence="8" key="1">
    <citation type="journal article" date="2020" name="Stud. Mycol.">
        <title>101 Dothideomycetes genomes: a test case for predicting lifestyles and emergence of pathogens.</title>
        <authorList>
            <person name="Haridas S."/>
            <person name="Albert R."/>
            <person name="Binder M."/>
            <person name="Bloem J."/>
            <person name="Labutti K."/>
            <person name="Salamov A."/>
            <person name="Andreopoulos B."/>
            <person name="Baker S."/>
            <person name="Barry K."/>
            <person name="Bills G."/>
            <person name="Bluhm B."/>
            <person name="Cannon C."/>
            <person name="Castanera R."/>
            <person name="Culley D."/>
            <person name="Daum C."/>
            <person name="Ezra D."/>
            <person name="Gonzalez J."/>
            <person name="Henrissat B."/>
            <person name="Kuo A."/>
            <person name="Liang C."/>
            <person name="Lipzen A."/>
            <person name="Lutzoni F."/>
            <person name="Magnuson J."/>
            <person name="Mondo S."/>
            <person name="Nolan M."/>
            <person name="Ohm R."/>
            <person name="Pangilinan J."/>
            <person name="Park H.-J."/>
            <person name="Ramirez L."/>
            <person name="Alfaro M."/>
            <person name="Sun H."/>
            <person name="Tritt A."/>
            <person name="Yoshinaga Y."/>
            <person name="Zwiers L.-H."/>
            <person name="Turgeon B."/>
            <person name="Goodwin S."/>
            <person name="Spatafora J."/>
            <person name="Crous P."/>
            <person name="Grigoriev I."/>
        </authorList>
    </citation>
    <scope>NUCLEOTIDE SEQUENCE</scope>
    <source>
        <strain evidence="8">CBS 473.64</strain>
    </source>
</reference>
<dbReference type="AlphaFoldDB" id="A0A6A6S447"/>
<dbReference type="EMBL" id="MU006783">
    <property type="protein sequence ID" value="KAF2641483.1"/>
    <property type="molecule type" value="Genomic_DNA"/>
</dbReference>
<evidence type="ECO:0000256" key="2">
    <source>
        <dbReference type="ARBA" id="ARBA00022692"/>
    </source>
</evidence>
<keyword evidence="3 6" id="KW-1133">Transmembrane helix</keyword>
<feature type="transmembrane region" description="Helical" evidence="6">
    <location>
        <begin position="12"/>
        <end position="37"/>
    </location>
</feature>
<evidence type="ECO:0000256" key="1">
    <source>
        <dbReference type="ARBA" id="ARBA00004141"/>
    </source>
</evidence>